<dbReference type="EMBL" id="LIAS01000150">
    <property type="protein sequence ID" value="KRO30309.1"/>
    <property type="molecule type" value="Genomic_DNA"/>
</dbReference>
<sequence>MAKGQQLKILLVISDTALEPSLTNTATEIRVTIGINDDFDQILDVTSGILNTEQIAHLHRLWADDAFSRDFNRTGDELIITVRE</sequence>
<reference evidence="1 2" key="1">
    <citation type="submission" date="2015-10" db="EMBL/GenBank/DDBJ databases">
        <title>Metagenome-Assembled Genomes uncover a global brackish microbiome.</title>
        <authorList>
            <person name="Hugerth L.W."/>
            <person name="Larsson J."/>
            <person name="Alneberg J."/>
            <person name="Lindh M.V."/>
            <person name="Legrand C."/>
            <person name="Pinhassi J."/>
            <person name="Andersson A.F."/>
        </authorList>
    </citation>
    <scope>NUCLEOTIDE SEQUENCE [LARGE SCALE GENOMIC DNA]</scope>
    <source>
        <strain evidence="1">BACL2 MAG-120802-bin41</strain>
    </source>
</reference>
<evidence type="ECO:0000313" key="1">
    <source>
        <dbReference type="EMBL" id="KRO30309.1"/>
    </source>
</evidence>
<protein>
    <submittedName>
        <fullName evidence="1">Uncharacterized protein</fullName>
    </submittedName>
</protein>
<dbReference type="Proteomes" id="UP000053941">
    <property type="component" value="Unassembled WGS sequence"/>
</dbReference>
<dbReference type="AlphaFoldDB" id="A0A0R2NWT7"/>
<gene>
    <name evidence="1" type="ORF">ABR60_06530</name>
</gene>
<organism evidence="1 2">
    <name type="scientific">Actinobacteria bacterium BACL2 MAG-120802-bin41</name>
    <dbReference type="NCBI Taxonomy" id="1655568"/>
    <lineage>
        <taxon>Bacteria</taxon>
        <taxon>Bacillati</taxon>
        <taxon>Actinomycetota</taxon>
        <taxon>Actinomycetes</taxon>
        <taxon>Actinomycetes incertae sedis</taxon>
        <taxon>ac1 cluster</taxon>
    </lineage>
</organism>
<name>A0A0R2NWT7_9ACTN</name>
<comment type="caution">
    <text evidence="1">The sequence shown here is derived from an EMBL/GenBank/DDBJ whole genome shotgun (WGS) entry which is preliminary data.</text>
</comment>
<proteinExistence type="predicted"/>
<accession>A0A0R2NWT7</accession>
<evidence type="ECO:0000313" key="2">
    <source>
        <dbReference type="Proteomes" id="UP000053941"/>
    </source>
</evidence>